<feature type="signal peptide" evidence="1">
    <location>
        <begin position="1"/>
        <end position="20"/>
    </location>
</feature>
<name>A0A0A9FXF1_ARUDO</name>
<organism evidence="2">
    <name type="scientific">Arundo donax</name>
    <name type="common">Giant reed</name>
    <name type="synonym">Donax arundinaceus</name>
    <dbReference type="NCBI Taxonomy" id="35708"/>
    <lineage>
        <taxon>Eukaryota</taxon>
        <taxon>Viridiplantae</taxon>
        <taxon>Streptophyta</taxon>
        <taxon>Embryophyta</taxon>
        <taxon>Tracheophyta</taxon>
        <taxon>Spermatophyta</taxon>
        <taxon>Magnoliopsida</taxon>
        <taxon>Liliopsida</taxon>
        <taxon>Poales</taxon>
        <taxon>Poaceae</taxon>
        <taxon>PACMAD clade</taxon>
        <taxon>Arundinoideae</taxon>
        <taxon>Arundineae</taxon>
        <taxon>Arundo</taxon>
    </lineage>
</organism>
<proteinExistence type="predicted"/>
<accession>A0A0A9FXF1</accession>
<reference evidence="2" key="1">
    <citation type="submission" date="2014-09" db="EMBL/GenBank/DDBJ databases">
        <authorList>
            <person name="Magalhaes I.L.F."/>
            <person name="Oliveira U."/>
            <person name="Santos F.R."/>
            <person name="Vidigal T.H.D.A."/>
            <person name="Brescovit A.D."/>
            <person name="Santos A.J."/>
        </authorList>
    </citation>
    <scope>NUCLEOTIDE SEQUENCE</scope>
    <source>
        <tissue evidence="2">Shoot tissue taken approximately 20 cm above the soil surface</tissue>
    </source>
</reference>
<reference evidence="2" key="2">
    <citation type="journal article" date="2015" name="Data Brief">
        <title>Shoot transcriptome of the giant reed, Arundo donax.</title>
        <authorList>
            <person name="Barrero R.A."/>
            <person name="Guerrero F.D."/>
            <person name="Moolhuijzen P."/>
            <person name="Goolsby J.A."/>
            <person name="Tidwell J."/>
            <person name="Bellgard S.E."/>
            <person name="Bellgard M.I."/>
        </authorList>
    </citation>
    <scope>NUCLEOTIDE SEQUENCE</scope>
    <source>
        <tissue evidence="2">Shoot tissue taken approximately 20 cm above the soil surface</tissue>
    </source>
</reference>
<evidence type="ECO:0000313" key="2">
    <source>
        <dbReference type="EMBL" id="JAE13018.1"/>
    </source>
</evidence>
<protein>
    <submittedName>
        <fullName evidence="2">Uncharacterized protein</fullName>
    </submittedName>
</protein>
<dbReference type="AlphaFoldDB" id="A0A0A9FXF1"/>
<dbReference type="EMBL" id="GBRH01184878">
    <property type="protein sequence ID" value="JAE13018.1"/>
    <property type="molecule type" value="Transcribed_RNA"/>
</dbReference>
<feature type="chain" id="PRO_5002046006" evidence="1">
    <location>
        <begin position="21"/>
        <end position="45"/>
    </location>
</feature>
<keyword evidence="1" id="KW-0732">Signal</keyword>
<evidence type="ECO:0000256" key="1">
    <source>
        <dbReference type="SAM" id="SignalP"/>
    </source>
</evidence>
<sequence length="45" mass="5199">MPFCMLLEPFWFLHIRLLSSKMYGSPLSPTHLCTCYSSCVPNLHP</sequence>